<keyword evidence="1" id="KW-0812">Transmembrane</keyword>
<comment type="caution">
    <text evidence="2">The sequence shown here is derived from an EMBL/GenBank/DDBJ whole genome shotgun (WGS) entry which is preliminary data.</text>
</comment>
<dbReference type="PANTHER" id="PTHR42058">
    <property type="entry name" value="G_PROTEIN_RECEP_F2_4 DOMAIN-CONTAINING PROTEIN"/>
    <property type="match status" value="1"/>
</dbReference>
<dbReference type="EMBL" id="JAGTJR010000013">
    <property type="protein sequence ID" value="KAH7050109.1"/>
    <property type="molecule type" value="Genomic_DNA"/>
</dbReference>
<name>A0ABQ8GAI2_9PEZI</name>
<evidence type="ECO:0008006" key="4">
    <source>
        <dbReference type="Google" id="ProtNLM"/>
    </source>
</evidence>
<keyword evidence="1" id="KW-0472">Membrane</keyword>
<sequence>MKDSIFPPIFDLMEDVQEKFAKDLLELLHLTRALDASDSRDVVVTLLGIASDALSEAYLVDYSRTTAEIFFFQAEIVLLIHFRVRMPLEPAAFHVQSTIISTEMLTDGAAWVHVVGFVLCGFILISMAALPVQATKRSFLNVILLVGIMLLELGFIIPLAGQPEQCYNAITPNDMNTSTLCAFQAFYPYSILHKGLYGLWIMK</sequence>
<dbReference type="Proteomes" id="UP000774617">
    <property type="component" value="Unassembled WGS sequence"/>
</dbReference>
<evidence type="ECO:0000313" key="2">
    <source>
        <dbReference type="EMBL" id="KAH7050109.1"/>
    </source>
</evidence>
<feature type="transmembrane region" description="Helical" evidence="1">
    <location>
        <begin position="110"/>
        <end position="132"/>
    </location>
</feature>
<dbReference type="InterPro" id="IPR053247">
    <property type="entry name" value="GPCR_GPR1/git3-like"/>
</dbReference>
<dbReference type="PANTHER" id="PTHR42058:SF1">
    <property type="entry name" value="G-PROTEIN COUPLED RECEPTORS FAMILY 2 PROFILE 2 DOMAIN-CONTAINING PROTEIN"/>
    <property type="match status" value="1"/>
</dbReference>
<protein>
    <recommendedName>
        <fullName evidence="4">G-protein coupled receptors family 3 profile domain-containing protein</fullName>
    </recommendedName>
</protein>
<gene>
    <name evidence="2" type="ORF">B0J12DRAFT_753396</name>
</gene>
<keyword evidence="1" id="KW-1133">Transmembrane helix</keyword>
<organism evidence="2 3">
    <name type="scientific">Macrophomina phaseolina</name>
    <dbReference type="NCBI Taxonomy" id="35725"/>
    <lineage>
        <taxon>Eukaryota</taxon>
        <taxon>Fungi</taxon>
        <taxon>Dikarya</taxon>
        <taxon>Ascomycota</taxon>
        <taxon>Pezizomycotina</taxon>
        <taxon>Dothideomycetes</taxon>
        <taxon>Dothideomycetes incertae sedis</taxon>
        <taxon>Botryosphaeriales</taxon>
        <taxon>Botryosphaeriaceae</taxon>
        <taxon>Macrophomina</taxon>
    </lineage>
</organism>
<keyword evidence="3" id="KW-1185">Reference proteome</keyword>
<accession>A0ABQ8GAI2</accession>
<evidence type="ECO:0000313" key="3">
    <source>
        <dbReference type="Proteomes" id="UP000774617"/>
    </source>
</evidence>
<evidence type="ECO:0000256" key="1">
    <source>
        <dbReference type="SAM" id="Phobius"/>
    </source>
</evidence>
<proteinExistence type="predicted"/>
<feature type="transmembrane region" description="Helical" evidence="1">
    <location>
        <begin position="139"/>
        <end position="161"/>
    </location>
</feature>
<reference evidence="2 3" key="1">
    <citation type="journal article" date="2021" name="Nat. Commun.">
        <title>Genetic determinants of endophytism in the Arabidopsis root mycobiome.</title>
        <authorList>
            <person name="Mesny F."/>
            <person name="Miyauchi S."/>
            <person name="Thiergart T."/>
            <person name="Pickel B."/>
            <person name="Atanasova L."/>
            <person name="Karlsson M."/>
            <person name="Huettel B."/>
            <person name="Barry K.W."/>
            <person name="Haridas S."/>
            <person name="Chen C."/>
            <person name="Bauer D."/>
            <person name="Andreopoulos W."/>
            <person name="Pangilinan J."/>
            <person name="LaButti K."/>
            <person name="Riley R."/>
            <person name="Lipzen A."/>
            <person name="Clum A."/>
            <person name="Drula E."/>
            <person name="Henrissat B."/>
            <person name="Kohler A."/>
            <person name="Grigoriev I.V."/>
            <person name="Martin F.M."/>
            <person name="Hacquard S."/>
        </authorList>
    </citation>
    <scope>NUCLEOTIDE SEQUENCE [LARGE SCALE GENOMIC DNA]</scope>
    <source>
        <strain evidence="2 3">MPI-SDFR-AT-0080</strain>
    </source>
</reference>